<dbReference type="eggNOG" id="arCOG00912">
    <property type="taxonomic scope" value="Archaea"/>
</dbReference>
<keyword evidence="5" id="KW-0963">Cytoplasm</keyword>
<comment type="similarity">
    <text evidence="1 5">Belongs to the aspartate/ornithine carbamoyltransferase superfamily. OTCase family.</text>
</comment>
<dbReference type="NCBIfam" id="TIGR00658">
    <property type="entry name" value="orni_carb_tr"/>
    <property type="match status" value="1"/>
</dbReference>
<dbReference type="Pfam" id="PF02729">
    <property type="entry name" value="OTCace_N"/>
    <property type="match status" value="1"/>
</dbReference>
<dbReference type="GO" id="GO:0004585">
    <property type="term" value="F:ornithine carbamoyltransferase activity"/>
    <property type="evidence" value="ECO:0007669"/>
    <property type="project" value="UniProtKB-UniRule"/>
</dbReference>
<evidence type="ECO:0000313" key="8">
    <source>
        <dbReference type="EMBL" id="AIF83362.1"/>
    </source>
</evidence>
<dbReference type="GO" id="GO:0005737">
    <property type="term" value="C:cytoplasm"/>
    <property type="evidence" value="ECO:0007669"/>
    <property type="project" value="UniProtKB-SubCell"/>
</dbReference>
<keyword evidence="3 5" id="KW-0808">Transferase</keyword>
<evidence type="ECO:0000313" key="9">
    <source>
        <dbReference type="Proteomes" id="UP000028194"/>
    </source>
</evidence>
<evidence type="ECO:0000256" key="2">
    <source>
        <dbReference type="ARBA" id="ARBA00013007"/>
    </source>
</evidence>
<dbReference type="KEGG" id="nev:NTE_01293"/>
<dbReference type="Pfam" id="PF00185">
    <property type="entry name" value="OTCace"/>
    <property type="match status" value="1"/>
</dbReference>
<dbReference type="InterPro" id="IPR006132">
    <property type="entry name" value="Asp/Orn_carbamoyltranf_P-bd"/>
</dbReference>
<dbReference type="HOGENOM" id="CLU_043846_3_2_2"/>
<keyword evidence="9" id="KW-1185">Reference proteome</keyword>
<dbReference type="AlphaFoldDB" id="A0A075MRC0"/>
<proteinExistence type="inferred from homology"/>
<comment type="catalytic activity">
    <reaction evidence="4 5">
        <text>carbamoyl phosphate + L-ornithine = L-citrulline + phosphate + H(+)</text>
        <dbReference type="Rhea" id="RHEA:19513"/>
        <dbReference type="ChEBI" id="CHEBI:15378"/>
        <dbReference type="ChEBI" id="CHEBI:43474"/>
        <dbReference type="ChEBI" id="CHEBI:46911"/>
        <dbReference type="ChEBI" id="CHEBI:57743"/>
        <dbReference type="ChEBI" id="CHEBI:58228"/>
        <dbReference type="EC" id="2.1.3.3"/>
    </reaction>
</comment>
<dbReference type="GO" id="GO:0042450">
    <property type="term" value="P:L-arginine biosynthetic process via ornithine"/>
    <property type="evidence" value="ECO:0007669"/>
    <property type="project" value="UniProtKB-UniRule"/>
</dbReference>
<feature type="binding site" evidence="5">
    <location>
        <begin position="278"/>
        <end position="279"/>
    </location>
    <ligand>
        <name>carbamoyl phosphate</name>
        <dbReference type="ChEBI" id="CHEBI:58228"/>
    </ligand>
</feature>
<dbReference type="PRINTS" id="PR00100">
    <property type="entry name" value="AOTCASE"/>
</dbReference>
<feature type="binding site" evidence="5">
    <location>
        <begin position="241"/>
        <end position="242"/>
    </location>
    <ligand>
        <name>L-ornithine</name>
        <dbReference type="ChEBI" id="CHEBI:46911"/>
    </ligand>
</feature>
<evidence type="ECO:0000256" key="1">
    <source>
        <dbReference type="ARBA" id="ARBA00007805"/>
    </source>
</evidence>
<dbReference type="GO" id="GO:0019240">
    <property type="term" value="P:citrulline biosynthetic process"/>
    <property type="evidence" value="ECO:0007669"/>
    <property type="project" value="TreeGrafter"/>
</dbReference>
<feature type="binding site" evidence="5">
    <location>
        <begin position="142"/>
        <end position="145"/>
    </location>
    <ligand>
        <name>carbamoyl phosphate</name>
        <dbReference type="ChEBI" id="CHEBI:58228"/>
    </ligand>
</feature>
<sequence length="321" mass="34688">MKTLKTSSNNNNNKRDLLGMQDLTAADIHAILKLAAKLKKEQKTGKARPLLRGKTLGMIFQKPSTRTRVSFEVGMNQLGGSAIYLGSTDIQLARGETIEDTAKTLSRYVDCLMARVYDHADVQKLAASASIPVINGLSDAFHPCQILADLLTIQEHKKKLEGLRMAWLGDGDNVCNDLLLGAAKTGISMAAACPAGYEPLEDVIKIAKAEGRKTGAEITITADPATAAKDADIIVTDTFISIGKEGERATREAVFLPEYQVNAGIMRLAKKDAIFMHCLPAKRGQEVSADVIDGPQSVVWDEAENRLHAQKAVLCMLMKAA</sequence>
<dbReference type="InterPro" id="IPR002292">
    <property type="entry name" value="Orn/put_carbamltrans"/>
</dbReference>
<dbReference type="HAMAP" id="MF_01109">
    <property type="entry name" value="OTCase"/>
    <property type="match status" value="1"/>
</dbReference>
<dbReference type="PANTHER" id="PTHR45753">
    <property type="entry name" value="ORNITHINE CARBAMOYLTRANSFERASE, MITOCHONDRIAL"/>
    <property type="match status" value="1"/>
</dbReference>
<dbReference type="Gene3D" id="3.40.50.1370">
    <property type="entry name" value="Aspartate/ornithine carbamoyltransferase"/>
    <property type="match status" value="2"/>
</dbReference>
<name>A0A075MRC0_9ARCH</name>
<feature type="binding site" evidence="5">
    <location>
        <begin position="64"/>
        <end position="67"/>
    </location>
    <ligand>
        <name>carbamoyl phosphate</name>
        <dbReference type="ChEBI" id="CHEBI:58228"/>
    </ligand>
</feature>
<feature type="binding site" evidence="5">
    <location>
        <position position="306"/>
    </location>
    <ligand>
        <name>carbamoyl phosphate</name>
        <dbReference type="ChEBI" id="CHEBI:58228"/>
    </ligand>
</feature>
<dbReference type="GO" id="GO:0016597">
    <property type="term" value="F:amino acid binding"/>
    <property type="evidence" value="ECO:0007669"/>
    <property type="project" value="InterPro"/>
</dbReference>
<dbReference type="OrthoDB" id="4696at2157"/>
<evidence type="ECO:0000256" key="5">
    <source>
        <dbReference type="HAMAP-Rule" id="MF_01109"/>
    </source>
</evidence>
<dbReference type="EC" id="2.1.3.3" evidence="2 5"/>
<accession>A0A075MRC0</accession>
<dbReference type="InterPro" id="IPR036901">
    <property type="entry name" value="Asp/Orn_carbamoylTrfase_sf"/>
</dbReference>
<evidence type="ECO:0000256" key="4">
    <source>
        <dbReference type="ARBA" id="ARBA00048772"/>
    </source>
</evidence>
<dbReference type="SUPFAM" id="SSF53671">
    <property type="entry name" value="Aspartate/ornithine carbamoyltransferase"/>
    <property type="match status" value="1"/>
</dbReference>
<gene>
    <name evidence="8" type="ORF">NTE_01293</name>
</gene>
<dbReference type="InterPro" id="IPR006130">
    <property type="entry name" value="Asp/Orn_carbamoylTrfase"/>
</dbReference>
<evidence type="ECO:0000256" key="3">
    <source>
        <dbReference type="ARBA" id="ARBA00022679"/>
    </source>
</evidence>
<reference evidence="8 9" key="1">
    <citation type="journal article" date="2014" name="PLoS ONE">
        <title>Genome Sequence of Candidatus Nitrososphaera evergladensis from Group I.1b Enriched from Everglades Soil Reveals Novel Genomic Features of the Ammonia-Oxidizing Archaea.</title>
        <authorList>
            <person name="Zhalnina K.V."/>
            <person name="Dias R."/>
            <person name="Leonard M.T."/>
            <person name="Dorr de Quadros P."/>
            <person name="Camargo F.A."/>
            <person name="Drew J.C."/>
            <person name="Farmerie W.G."/>
            <person name="Daroub S.H."/>
            <person name="Triplett E.W."/>
        </authorList>
    </citation>
    <scope>NUCLEOTIDE SEQUENCE [LARGE SCALE GENOMIC DNA]</scope>
    <source>
        <strain evidence="8 9">SR1</strain>
    </source>
</reference>
<dbReference type="STRING" id="1459636.NTE_01293"/>
<comment type="subcellular location">
    <subcellularLocation>
        <location evidence="5">Cytoplasm</location>
    </subcellularLocation>
</comment>
<feature type="binding site" evidence="5">
    <location>
        <position position="173"/>
    </location>
    <ligand>
        <name>L-ornithine</name>
        <dbReference type="ChEBI" id="CHEBI:46911"/>
    </ligand>
</feature>
<dbReference type="NCBIfam" id="NF001986">
    <property type="entry name" value="PRK00779.1"/>
    <property type="match status" value="1"/>
</dbReference>
<dbReference type="GeneID" id="41597096"/>
<dbReference type="EMBL" id="CP007174">
    <property type="protein sequence ID" value="AIF83362.1"/>
    <property type="molecule type" value="Genomic_DNA"/>
</dbReference>
<dbReference type="FunFam" id="3.40.50.1370:FF:000008">
    <property type="entry name" value="Ornithine carbamoyltransferase"/>
    <property type="match status" value="1"/>
</dbReference>
<protein>
    <recommendedName>
        <fullName evidence="2 5">Ornithine carbamoyltransferase</fullName>
        <shortName evidence="5">OTCase</shortName>
        <ecNumber evidence="2 5">2.1.3.3</ecNumber>
    </recommendedName>
</protein>
<dbReference type="PROSITE" id="PS00097">
    <property type="entry name" value="CARBAMOYLTRANSFERASE"/>
    <property type="match status" value="1"/>
</dbReference>
<dbReference type="PRINTS" id="PR00102">
    <property type="entry name" value="OTCASE"/>
</dbReference>
<dbReference type="RefSeq" id="WP_148700147.1">
    <property type="nucleotide sequence ID" value="NZ_CP007174.1"/>
</dbReference>
<feature type="domain" description="Aspartate/ornithine carbamoyltransferase Asp/Orn-binding" evidence="6">
    <location>
        <begin position="161"/>
        <end position="316"/>
    </location>
</feature>
<evidence type="ECO:0000259" key="6">
    <source>
        <dbReference type="Pfam" id="PF00185"/>
    </source>
</evidence>
<evidence type="ECO:0000259" key="7">
    <source>
        <dbReference type="Pfam" id="PF02729"/>
    </source>
</evidence>
<dbReference type="InterPro" id="IPR006131">
    <property type="entry name" value="Asp_carbamoyltransf_Asp/Orn-bd"/>
</dbReference>
<dbReference type="Proteomes" id="UP000028194">
    <property type="component" value="Chromosome"/>
</dbReference>
<feature type="binding site" evidence="5">
    <location>
        <position position="115"/>
    </location>
    <ligand>
        <name>carbamoyl phosphate</name>
        <dbReference type="ChEBI" id="CHEBI:58228"/>
    </ligand>
</feature>
<dbReference type="PANTHER" id="PTHR45753:SF3">
    <property type="entry name" value="ORNITHINE TRANSCARBAMYLASE, MITOCHONDRIAL"/>
    <property type="match status" value="1"/>
</dbReference>
<dbReference type="InterPro" id="IPR024904">
    <property type="entry name" value="OTCase_ArgI"/>
</dbReference>
<organism evidence="8 9">
    <name type="scientific">Candidatus Nitrososphaera evergladensis SR1</name>
    <dbReference type="NCBI Taxonomy" id="1459636"/>
    <lineage>
        <taxon>Archaea</taxon>
        <taxon>Nitrososphaerota</taxon>
        <taxon>Nitrososphaeria</taxon>
        <taxon>Nitrososphaerales</taxon>
        <taxon>Nitrososphaeraceae</taxon>
        <taxon>Nitrososphaera</taxon>
    </lineage>
</organism>
<feature type="binding site" evidence="5">
    <location>
        <position position="237"/>
    </location>
    <ligand>
        <name>L-ornithine</name>
        <dbReference type="ChEBI" id="CHEBI:46911"/>
    </ligand>
</feature>
<feature type="binding site" evidence="5">
    <location>
        <position position="91"/>
    </location>
    <ligand>
        <name>carbamoyl phosphate</name>
        <dbReference type="ChEBI" id="CHEBI:58228"/>
    </ligand>
</feature>
<feature type="domain" description="Aspartate/ornithine carbamoyltransferase carbamoyl-P binding" evidence="7">
    <location>
        <begin position="15"/>
        <end position="155"/>
    </location>
</feature>